<dbReference type="Pfam" id="PF03764">
    <property type="entry name" value="EFG_IV"/>
    <property type="match status" value="1"/>
</dbReference>
<dbReference type="GO" id="GO:0070125">
    <property type="term" value="P:mitochondrial translational elongation"/>
    <property type="evidence" value="ECO:0007669"/>
    <property type="project" value="TreeGrafter"/>
</dbReference>
<dbReference type="Proteomes" id="UP000325081">
    <property type="component" value="Unassembled WGS sequence"/>
</dbReference>
<evidence type="ECO:0000313" key="6">
    <source>
        <dbReference type="EMBL" id="GER54607.1"/>
    </source>
</evidence>
<keyword evidence="4" id="KW-0342">GTP-binding</keyword>
<dbReference type="Gene3D" id="3.30.230.10">
    <property type="match status" value="1"/>
</dbReference>
<evidence type="ECO:0000256" key="3">
    <source>
        <dbReference type="ARBA" id="ARBA00022917"/>
    </source>
</evidence>
<keyword evidence="1" id="KW-0547">Nucleotide-binding</keyword>
<sequence length="129" mass="14661">MESSYLATLMFPKALNSFQKEDPTFRRFRPESGQLDGIGKPHVIFQEIISRRAEFDYLHKKQSGRQGTYARIMGKFSLIEPLLPDSGTKFGFKNMLARQAIPSNFVPAGYIIGNPVENIRIVMNHADEP</sequence>
<dbReference type="InterPro" id="IPR020568">
    <property type="entry name" value="Ribosomal_Su5_D2-typ_SF"/>
</dbReference>
<dbReference type="AlphaFoldDB" id="A0A5A7RDH4"/>
<keyword evidence="3" id="KW-0648">Protein biosynthesis</keyword>
<dbReference type="EMBL" id="BKCP01011292">
    <property type="protein sequence ID" value="GER54607.1"/>
    <property type="molecule type" value="Genomic_DNA"/>
</dbReference>
<evidence type="ECO:0000313" key="7">
    <source>
        <dbReference type="Proteomes" id="UP000325081"/>
    </source>
</evidence>
<gene>
    <name evidence="6" type="ORF">STAS_32210</name>
</gene>
<comment type="caution">
    <text evidence="6">The sequence shown here is derived from an EMBL/GenBank/DDBJ whole genome shotgun (WGS) entry which is preliminary data.</text>
</comment>
<dbReference type="SUPFAM" id="SSF54211">
    <property type="entry name" value="Ribosomal protein S5 domain 2-like"/>
    <property type="match status" value="1"/>
</dbReference>
<dbReference type="PANTHER" id="PTHR43636:SF2">
    <property type="entry name" value="ELONGATION FACTOR G, MITOCHONDRIAL"/>
    <property type="match status" value="1"/>
</dbReference>
<dbReference type="OrthoDB" id="198619at2759"/>
<evidence type="ECO:0000256" key="2">
    <source>
        <dbReference type="ARBA" id="ARBA00022768"/>
    </source>
</evidence>
<dbReference type="GO" id="GO:0003746">
    <property type="term" value="F:translation elongation factor activity"/>
    <property type="evidence" value="ECO:0007669"/>
    <property type="project" value="UniProtKB-KW"/>
</dbReference>
<dbReference type="GO" id="GO:0005739">
    <property type="term" value="C:mitochondrion"/>
    <property type="evidence" value="ECO:0007669"/>
    <property type="project" value="TreeGrafter"/>
</dbReference>
<organism evidence="6 7">
    <name type="scientific">Striga asiatica</name>
    <name type="common">Asiatic witchweed</name>
    <name type="synonym">Buchnera asiatica</name>
    <dbReference type="NCBI Taxonomy" id="4170"/>
    <lineage>
        <taxon>Eukaryota</taxon>
        <taxon>Viridiplantae</taxon>
        <taxon>Streptophyta</taxon>
        <taxon>Embryophyta</taxon>
        <taxon>Tracheophyta</taxon>
        <taxon>Spermatophyta</taxon>
        <taxon>Magnoliopsida</taxon>
        <taxon>eudicotyledons</taxon>
        <taxon>Gunneridae</taxon>
        <taxon>Pentapetalae</taxon>
        <taxon>asterids</taxon>
        <taxon>lamiids</taxon>
        <taxon>Lamiales</taxon>
        <taxon>Orobanchaceae</taxon>
        <taxon>Buchnereae</taxon>
        <taxon>Striga</taxon>
    </lineage>
</organism>
<protein>
    <submittedName>
        <fullName evidence="6">Elongation factor G</fullName>
    </submittedName>
</protein>
<accession>A0A5A7RDH4</accession>
<evidence type="ECO:0000259" key="5">
    <source>
        <dbReference type="Pfam" id="PF03764"/>
    </source>
</evidence>
<dbReference type="PANTHER" id="PTHR43636">
    <property type="entry name" value="ELONGATION FACTOR G, MITOCHONDRIAL"/>
    <property type="match status" value="1"/>
</dbReference>
<proteinExistence type="predicted"/>
<dbReference type="GO" id="GO:0003924">
    <property type="term" value="F:GTPase activity"/>
    <property type="evidence" value="ECO:0007669"/>
    <property type="project" value="TreeGrafter"/>
</dbReference>
<evidence type="ECO:0000256" key="4">
    <source>
        <dbReference type="ARBA" id="ARBA00023134"/>
    </source>
</evidence>
<keyword evidence="7" id="KW-1185">Reference proteome</keyword>
<dbReference type="InterPro" id="IPR014721">
    <property type="entry name" value="Ribsml_uS5_D2-typ_fold_subgr"/>
</dbReference>
<reference evidence="7" key="1">
    <citation type="journal article" date="2019" name="Curr. Biol.">
        <title>Genome Sequence of Striga asiatica Provides Insight into the Evolution of Plant Parasitism.</title>
        <authorList>
            <person name="Yoshida S."/>
            <person name="Kim S."/>
            <person name="Wafula E.K."/>
            <person name="Tanskanen J."/>
            <person name="Kim Y.M."/>
            <person name="Honaas L."/>
            <person name="Yang Z."/>
            <person name="Spallek T."/>
            <person name="Conn C.E."/>
            <person name="Ichihashi Y."/>
            <person name="Cheong K."/>
            <person name="Cui S."/>
            <person name="Der J.P."/>
            <person name="Gundlach H."/>
            <person name="Jiao Y."/>
            <person name="Hori C."/>
            <person name="Ishida J.K."/>
            <person name="Kasahara H."/>
            <person name="Kiba T."/>
            <person name="Kim M.S."/>
            <person name="Koo N."/>
            <person name="Laohavisit A."/>
            <person name="Lee Y.H."/>
            <person name="Lumba S."/>
            <person name="McCourt P."/>
            <person name="Mortimer J.C."/>
            <person name="Mutuku J.M."/>
            <person name="Nomura T."/>
            <person name="Sasaki-Sekimoto Y."/>
            <person name="Seto Y."/>
            <person name="Wang Y."/>
            <person name="Wakatake T."/>
            <person name="Sakakibara H."/>
            <person name="Demura T."/>
            <person name="Yamaguchi S."/>
            <person name="Yoneyama K."/>
            <person name="Manabe R.I."/>
            <person name="Nelson D.C."/>
            <person name="Schulman A.H."/>
            <person name="Timko M.P."/>
            <person name="dePamphilis C.W."/>
            <person name="Choi D."/>
            <person name="Shirasu K."/>
        </authorList>
    </citation>
    <scope>NUCLEOTIDE SEQUENCE [LARGE SCALE GENOMIC DNA]</scope>
    <source>
        <strain evidence="7">cv. UVA1</strain>
    </source>
</reference>
<feature type="domain" description="Translation elongation factor EFG/EF2" evidence="5">
    <location>
        <begin position="41"/>
        <end position="108"/>
    </location>
</feature>
<dbReference type="GO" id="GO:0005525">
    <property type="term" value="F:GTP binding"/>
    <property type="evidence" value="ECO:0007669"/>
    <property type="project" value="UniProtKB-KW"/>
</dbReference>
<evidence type="ECO:0000256" key="1">
    <source>
        <dbReference type="ARBA" id="ARBA00022741"/>
    </source>
</evidence>
<keyword evidence="2 6" id="KW-0251">Elongation factor</keyword>
<name>A0A5A7RDH4_STRAF</name>
<dbReference type="InterPro" id="IPR005517">
    <property type="entry name" value="Transl_elong_EFG/EF2_IV"/>
</dbReference>